<reference evidence="1" key="1">
    <citation type="submission" date="2012-11" db="EMBL/GenBank/DDBJ databases">
        <title>Permanent draft genomes of Rhodopirellula europaea strain SH398 and 6C.</title>
        <authorList>
            <person name="Richter M."/>
            <person name="Richter-Heitmann T."/>
            <person name="Frank C."/>
            <person name="Harder J."/>
            <person name="Glockner F.O."/>
        </authorList>
    </citation>
    <scope>NUCLEOTIDE SEQUENCE</scope>
    <source>
        <strain evidence="1">6C</strain>
    </source>
</reference>
<evidence type="ECO:0000313" key="2">
    <source>
        <dbReference type="Proteomes" id="UP000011529"/>
    </source>
</evidence>
<sequence>MQIGSRETESFNNGRCGVSIEAHLHGIWFGLVEKLASCFACVFLRTFPHDGCLLDRPF</sequence>
<dbReference type="PATRIC" id="fig|1263867.3.peg.1331"/>
<comment type="caution">
    <text evidence="1">The sequence shown here is derived from an EMBL/GenBank/DDBJ whole genome shotgun (WGS) entry which is preliminary data.</text>
</comment>
<protein>
    <submittedName>
        <fullName evidence="1">Uncharacterized protein</fullName>
    </submittedName>
</protein>
<organism evidence="1 2">
    <name type="scientific">Rhodopirellula europaea 6C</name>
    <dbReference type="NCBI Taxonomy" id="1263867"/>
    <lineage>
        <taxon>Bacteria</taxon>
        <taxon>Pseudomonadati</taxon>
        <taxon>Planctomycetota</taxon>
        <taxon>Planctomycetia</taxon>
        <taxon>Pirellulales</taxon>
        <taxon>Pirellulaceae</taxon>
        <taxon>Rhodopirellula</taxon>
    </lineage>
</organism>
<dbReference type="EMBL" id="ANMO01000072">
    <property type="protein sequence ID" value="EMB18016.1"/>
    <property type="molecule type" value="Genomic_DNA"/>
</dbReference>
<keyword evidence="2" id="KW-1185">Reference proteome</keyword>
<evidence type="ECO:0000313" key="1">
    <source>
        <dbReference type="EMBL" id="EMB18016.1"/>
    </source>
</evidence>
<dbReference type="Proteomes" id="UP000011529">
    <property type="component" value="Unassembled WGS sequence"/>
</dbReference>
<reference evidence="1" key="2">
    <citation type="journal article" date="2013" name="Mar. Genomics">
        <title>Expression of sulfatases in Rhodopirellula baltica and the diversity of sulfatases in the genus Rhodopirellula.</title>
        <authorList>
            <person name="Wegner C.E."/>
            <person name="Richter-Heitmann T."/>
            <person name="Klindworth A."/>
            <person name="Klockow C."/>
            <person name="Richter M."/>
            <person name="Achstetter T."/>
            <person name="Glockner F.O."/>
            <person name="Harder J."/>
        </authorList>
    </citation>
    <scope>NUCLEOTIDE SEQUENCE [LARGE SCALE GENOMIC DNA]</scope>
    <source>
        <strain evidence="1">6C</strain>
    </source>
</reference>
<dbReference type="AlphaFoldDB" id="M2A8C5"/>
<accession>M2A8C5</accession>
<proteinExistence type="predicted"/>
<gene>
    <name evidence="1" type="ORF">RE6C_01260</name>
</gene>
<name>M2A8C5_9BACT</name>